<dbReference type="AlphaFoldDB" id="A0A1G6URV8"/>
<dbReference type="InterPro" id="IPR039498">
    <property type="entry name" value="NTP_transf_5"/>
</dbReference>
<dbReference type="RefSeq" id="WP_091240502.1">
    <property type="nucleotide sequence ID" value="NZ_FNAG01000002.1"/>
</dbReference>
<evidence type="ECO:0000313" key="2">
    <source>
        <dbReference type="Proteomes" id="UP000199603"/>
    </source>
</evidence>
<dbReference type="GO" id="GO:0016740">
    <property type="term" value="F:transferase activity"/>
    <property type="evidence" value="ECO:0007669"/>
    <property type="project" value="UniProtKB-KW"/>
</dbReference>
<protein>
    <submittedName>
        <fullName evidence="1">Uncharacterized nucleotidyltransferase</fullName>
    </submittedName>
</protein>
<evidence type="ECO:0000313" key="1">
    <source>
        <dbReference type="EMBL" id="SDD44013.1"/>
    </source>
</evidence>
<accession>A0A1G6URV8</accession>
<dbReference type="Pfam" id="PF14907">
    <property type="entry name" value="NTP_transf_5"/>
    <property type="match status" value="1"/>
</dbReference>
<dbReference type="SUPFAM" id="SSF81301">
    <property type="entry name" value="Nucleotidyltransferase"/>
    <property type="match status" value="1"/>
</dbReference>
<proteinExistence type="predicted"/>
<keyword evidence="2" id="KW-1185">Reference proteome</keyword>
<dbReference type="OrthoDB" id="5950840at2"/>
<name>A0A1G6URV8_9GAMM</name>
<dbReference type="Gene3D" id="3.30.460.40">
    <property type="match status" value="1"/>
</dbReference>
<dbReference type="InterPro" id="IPR043519">
    <property type="entry name" value="NT_sf"/>
</dbReference>
<organism evidence="1 2">
    <name type="scientific">Aquimonas voraii</name>
    <dbReference type="NCBI Taxonomy" id="265719"/>
    <lineage>
        <taxon>Bacteria</taxon>
        <taxon>Pseudomonadati</taxon>
        <taxon>Pseudomonadota</taxon>
        <taxon>Gammaproteobacteria</taxon>
        <taxon>Lysobacterales</taxon>
        <taxon>Lysobacteraceae</taxon>
        <taxon>Aquimonas</taxon>
    </lineage>
</organism>
<dbReference type="Proteomes" id="UP000199603">
    <property type="component" value="Unassembled WGS sequence"/>
</dbReference>
<keyword evidence="1" id="KW-0808">Transferase</keyword>
<sequence length="185" mass="20910">MSRLADQIQQVLPVFSQLETPPALIGGLALAAHKVIRATRDVDFLVAAVDADRVHGLLLTLGYRCVYRSADAANYLRGDEGFALLYARRLVAADLLRRAHPRDTPLGRMRVISAEGLIGFKLQALHNDPSRHRDLDDIRQLLRANRGQLDLAEVRRYFRLFEREALLDELLARRTGSGSLTWLRF</sequence>
<dbReference type="EMBL" id="FNAG01000002">
    <property type="protein sequence ID" value="SDD44013.1"/>
    <property type="molecule type" value="Genomic_DNA"/>
</dbReference>
<reference evidence="1 2" key="1">
    <citation type="submission" date="2016-10" db="EMBL/GenBank/DDBJ databases">
        <authorList>
            <person name="de Groot N.N."/>
        </authorList>
    </citation>
    <scope>NUCLEOTIDE SEQUENCE [LARGE SCALE GENOMIC DNA]</scope>
    <source>
        <strain evidence="1 2">DSM 16957</strain>
    </source>
</reference>
<gene>
    <name evidence="1" type="ORF">SAMN04488509_102462</name>
</gene>